<keyword evidence="1" id="KW-0812">Transmembrane</keyword>
<dbReference type="GeneID" id="94335384"/>
<keyword evidence="1" id="KW-0472">Membrane</keyword>
<keyword evidence="2" id="KW-0762">Sugar transport</keyword>
<organism evidence="2 3">
    <name type="scientific">Babesia duncani</name>
    <dbReference type="NCBI Taxonomy" id="323732"/>
    <lineage>
        <taxon>Eukaryota</taxon>
        <taxon>Sar</taxon>
        <taxon>Alveolata</taxon>
        <taxon>Apicomplexa</taxon>
        <taxon>Aconoidasida</taxon>
        <taxon>Piroplasmida</taxon>
        <taxon>Babesiidae</taxon>
        <taxon>Babesia</taxon>
    </lineage>
</organism>
<feature type="transmembrane region" description="Helical" evidence="1">
    <location>
        <begin position="7"/>
        <end position="24"/>
    </location>
</feature>
<dbReference type="Gene3D" id="1.20.1280.290">
    <property type="match status" value="1"/>
</dbReference>
<dbReference type="KEGG" id="bdw:94335384"/>
<gene>
    <name evidence="2" type="ORF">BdWA1_001086</name>
</gene>
<keyword evidence="3" id="KW-1185">Reference proteome</keyword>
<evidence type="ECO:0000313" key="3">
    <source>
        <dbReference type="Proteomes" id="UP001214638"/>
    </source>
</evidence>
<dbReference type="EMBL" id="JALLKP010000001">
    <property type="protein sequence ID" value="KAK2198081.1"/>
    <property type="molecule type" value="Genomic_DNA"/>
</dbReference>
<name>A0AAD9PNZ7_9APIC</name>
<protein>
    <submittedName>
        <fullName evidence="2">SWEET sugar transporter</fullName>
    </submittedName>
</protein>
<dbReference type="Proteomes" id="UP001214638">
    <property type="component" value="Unassembled WGS sequence"/>
</dbReference>
<comment type="caution">
    <text evidence="2">The sequence shown here is derived from an EMBL/GenBank/DDBJ whole genome shotgun (WGS) entry which is preliminary data.</text>
</comment>
<dbReference type="AlphaFoldDB" id="A0AAD9PNZ7"/>
<keyword evidence="2" id="KW-0813">Transport</keyword>
<feature type="transmembrane region" description="Helical" evidence="1">
    <location>
        <begin position="107"/>
        <end position="125"/>
    </location>
</feature>
<sequence length="155" mass="17201">MHARRDIFYNVFFISVGVVAIMYLSMSAEWLLMLVGLSGGVVLTISYMTPLLSIKEIVRSRNTSTMPAEISLAQFFGSFFMLCYGFLIWDYLVIIPNFCGTPIISHIKALGMIAGMIQITLIVLFPQSDRIIVSEAGILEIPGNFKPALRADANI</sequence>
<dbReference type="InterPro" id="IPR004316">
    <property type="entry name" value="SWEET_rpt"/>
</dbReference>
<feature type="transmembrane region" description="Helical" evidence="1">
    <location>
        <begin position="30"/>
        <end position="54"/>
    </location>
</feature>
<evidence type="ECO:0000256" key="1">
    <source>
        <dbReference type="SAM" id="Phobius"/>
    </source>
</evidence>
<dbReference type="Pfam" id="PF03083">
    <property type="entry name" value="MtN3_slv"/>
    <property type="match status" value="1"/>
</dbReference>
<evidence type="ECO:0000313" key="2">
    <source>
        <dbReference type="EMBL" id="KAK2198081.1"/>
    </source>
</evidence>
<feature type="transmembrane region" description="Helical" evidence="1">
    <location>
        <begin position="75"/>
        <end position="95"/>
    </location>
</feature>
<dbReference type="RefSeq" id="XP_067804923.1">
    <property type="nucleotide sequence ID" value="XM_067946132.1"/>
</dbReference>
<dbReference type="GO" id="GO:0016020">
    <property type="term" value="C:membrane"/>
    <property type="evidence" value="ECO:0007669"/>
    <property type="project" value="InterPro"/>
</dbReference>
<accession>A0AAD9PNZ7</accession>
<proteinExistence type="predicted"/>
<reference evidence="2" key="1">
    <citation type="journal article" date="2023" name="Nat. Microbiol.">
        <title>Babesia duncani multi-omics identifies virulence factors and drug targets.</title>
        <authorList>
            <person name="Singh P."/>
            <person name="Lonardi S."/>
            <person name="Liang Q."/>
            <person name="Vydyam P."/>
            <person name="Khabirova E."/>
            <person name="Fang T."/>
            <person name="Gihaz S."/>
            <person name="Thekkiniath J."/>
            <person name="Munshi M."/>
            <person name="Abel S."/>
            <person name="Ciampossin L."/>
            <person name="Batugedara G."/>
            <person name="Gupta M."/>
            <person name="Lu X.M."/>
            <person name="Lenz T."/>
            <person name="Chakravarty S."/>
            <person name="Cornillot E."/>
            <person name="Hu Y."/>
            <person name="Ma W."/>
            <person name="Gonzalez L.M."/>
            <person name="Sanchez S."/>
            <person name="Estrada K."/>
            <person name="Sanchez-Flores A."/>
            <person name="Montero E."/>
            <person name="Harb O.S."/>
            <person name="Le Roch K.G."/>
            <person name="Mamoun C.B."/>
        </authorList>
    </citation>
    <scope>NUCLEOTIDE SEQUENCE</scope>
    <source>
        <strain evidence="2">WA1</strain>
    </source>
</reference>
<keyword evidence="1" id="KW-1133">Transmembrane helix</keyword>